<dbReference type="InterPro" id="IPR003439">
    <property type="entry name" value="ABC_transporter-like_ATP-bd"/>
</dbReference>
<dbReference type="GO" id="GO:0005524">
    <property type="term" value="F:ATP binding"/>
    <property type="evidence" value="ECO:0007669"/>
    <property type="project" value="UniProtKB-KW"/>
</dbReference>
<protein>
    <submittedName>
        <fullName evidence="6">ATP-binding cassette domain-containing protein</fullName>
    </submittedName>
</protein>
<dbReference type="GO" id="GO:0016887">
    <property type="term" value="F:ATP hydrolysis activity"/>
    <property type="evidence" value="ECO:0007669"/>
    <property type="project" value="InterPro"/>
</dbReference>
<dbReference type="PANTHER" id="PTHR42781">
    <property type="entry name" value="SPERMIDINE/PUTRESCINE IMPORT ATP-BINDING PROTEIN POTA"/>
    <property type="match status" value="1"/>
</dbReference>
<accession>A0A892ZEV0</accession>
<dbReference type="KEGG" id="ptes:JQU52_10645"/>
<dbReference type="Gene3D" id="3.40.50.300">
    <property type="entry name" value="P-loop containing nucleotide triphosphate hydrolases"/>
    <property type="match status" value="1"/>
</dbReference>
<dbReference type="RefSeq" id="WP_230338461.1">
    <property type="nucleotide sequence ID" value="NZ_CP069798.1"/>
</dbReference>
<keyword evidence="3" id="KW-0547">Nucleotide-binding</keyword>
<dbReference type="Proteomes" id="UP000653156">
    <property type="component" value="Chromosome"/>
</dbReference>
<evidence type="ECO:0000259" key="5">
    <source>
        <dbReference type="PROSITE" id="PS50893"/>
    </source>
</evidence>
<dbReference type="InterPro" id="IPR027417">
    <property type="entry name" value="P-loop_NTPase"/>
</dbReference>
<dbReference type="InterPro" id="IPR050093">
    <property type="entry name" value="ABC_SmlMolc_Importer"/>
</dbReference>
<dbReference type="Pfam" id="PF00005">
    <property type="entry name" value="ABC_tran"/>
    <property type="match status" value="1"/>
</dbReference>
<evidence type="ECO:0000256" key="2">
    <source>
        <dbReference type="ARBA" id="ARBA00022475"/>
    </source>
</evidence>
<organism evidence="6 7">
    <name type="scientific">Paralysiella testudinis</name>
    <dbReference type="NCBI Taxonomy" id="2809020"/>
    <lineage>
        <taxon>Bacteria</taxon>
        <taxon>Pseudomonadati</taxon>
        <taxon>Pseudomonadota</taxon>
        <taxon>Betaproteobacteria</taxon>
        <taxon>Neisseriales</taxon>
        <taxon>Neisseriaceae</taxon>
        <taxon>Paralysiella</taxon>
    </lineage>
</organism>
<dbReference type="SMART" id="SM00382">
    <property type="entry name" value="AAA"/>
    <property type="match status" value="1"/>
</dbReference>
<evidence type="ECO:0000313" key="6">
    <source>
        <dbReference type="EMBL" id="QRQ81173.1"/>
    </source>
</evidence>
<sequence>MNNTPYAFDFAFATRLPGGNSHFELDVHCQSRAQRLAIIGPSGAGKSLILQLLAGLLRPQSGHVRINGHNLGDTASGYWPPPQQRQAGLVFQDYALFPHLTVAQNIAFGLKIGLQNPPHTADALTRQWLERMQLQAVAAHYPVQISGGQRQRTALARACITRPQWLLLDEPFSALDSGLRTQMRQLVAELQAELAVPMLLISHDSADTEMLADAVADIRQGRLQYCD</sequence>
<dbReference type="AlphaFoldDB" id="A0A892ZEV0"/>
<dbReference type="PANTHER" id="PTHR42781:SF4">
    <property type="entry name" value="SPERMIDINE_PUTRESCINE IMPORT ATP-BINDING PROTEIN POTA"/>
    <property type="match status" value="1"/>
</dbReference>
<dbReference type="SUPFAM" id="SSF52540">
    <property type="entry name" value="P-loop containing nucleoside triphosphate hydrolases"/>
    <property type="match status" value="1"/>
</dbReference>
<dbReference type="PROSITE" id="PS50893">
    <property type="entry name" value="ABC_TRANSPORTER_2"/>
    <property type="match status" value="1"/>
</dbReference>
<evidence type="ECO:0000256" key="3">
    <source>
        <dbReference type="ARBA" id="ARBA00022741"/>
    </source>
</evidence>
<keyword evidence="4 6" id="KW-0067">ATP-binding</keyword>
<keyword evidence="2" id="KW-0472">Membrane</keyword>
<dbReference type="EMBL" id="CP069798">
    <property type="protein sequence ID" value="QRQ81173.1"/>
    <property type="molecule type" value="Genomic_DNA"/>
</dbReference>
<dbReference type="InterPro" id="IPR003593">
    <property type="entry name" value="AAA+_ATPase"/>
</dbReference>
<reference evidence="6" key="1">
    <citation type="submission" date="2021-02" db="EMBL/GenBank/DDBJ databases">
        <title>Neisseriaceae sp. 26B isolated from the cloaca of a Common Toad-headed Turtle (Mesoclemmys nasuta).</title>
        <authorList>
            <person name="Spergser J."/>
            <person name="Busse H.-J."/>
        </authorList>
    </citation>
    <scope>NUCLEOTIDE SEQUENCE</scope>
    <source>
        <strain evidence="6">26B</strain>
    </source>
</reference>
<keyword evidence="2" id="KW-1003">Cell membrane</keyword>
<evidence type="ECO:0000256" key="4">
    <source>
        <dbReference type="ARBA" id="ARBA00022840"/>
    </source>
</evidence>
<feature type="domain" description="ABC transporter" evidence="5">
    <location>
        <begin position="8"/>
        <end position="226"/>
    </location>
</feature>
<gene>
    <name evidence="6" type="ORF">JQU52_10645</name>
</gene>
<evidence type="ECO:0000313" key="7">
    <source>
        <dbReference type="Proteomes" id="UP000653156"/>
    </source>
</evidence>
<keyword evidence="7" id="KW-1185">Reference proteome</keyword>
<proteinExistence type="predicted"/>
<name>A0A892ZEV0_9NEIS</name>
<evidence type="ECO:0000256" key="1">
    <source>
        <dbReference type="ARBA" id="ARBA00022448"/>
    </source>
</evidence>
<keyword evidence="1" id="KW-0813">Transport</keyword>